<accession>A0A645H8P2</accession>
<dbReference type="EMBL" id="VSSQ01088146">
    <property type="protein sequence ID" value="MPN34876.1"/>
    <property type="molecule type" value="Genomic_DNA"/>
</dbReference>
<comment type="caution">
    <text evidence="1">The sequence shown here is derived from an EMBL/GenBank/DDBJ whole genome shotgun (WGS) entry which is preliminary data.</text>
</comment>
<proteinExistence type="predicted"/>
<organism evidence="1">
    <name type="scientific">bioreactor metagenome</name>
    <dbReference type="NCBI Taxonomy" id="1076179"/>
    <lineage>
        <taxon>unclassified sequences</taxon>
        <taxon>metagenomes</taxon>
        <taxon>ecological metagenomes</taxon>
    </lineage>
</organism>
<protein>
    <submittedName>
        <fullName evidence="1">Uncharacterized protein</fullName>
    </submittedName>
</protein>
<reference evidence="1" key="1">
    <citation type="submission" date="2019-08" db="EMBL/GenBank/DDBJ databases">
        <authorList>
            <person name="Kucharzyk K."/>
            <person name="Murdoch R.W."/>
            <person name="Higgins S."/>
            <person name="Loffler F."/>
        </authorList>
    </citation>
    <scope>NUCLEOTIDE SEQUENCE</scope>
</reference>
<dbReference type="AntiFam" id="ANF00077">
    <property type="entry name" value="Shadow ORF (opposite AtoC)"/>
</dbReference>
<sequence length="131" mass="14707">MQLRRQIFNFFQKQRAAVRQFKTAQPAIFIVGGRTAHKILPQYAVGIQLTVHGDIRPAGALAFIVDGLTQQLFTNTLFPAQQDRETPPRCLASKMDQAAGFRIVSRHLLKGVAHLAELAGHQLAHLFHRMQ</sequence>
<gene>
    <name evidence="1" type="ORF">SDC9_182370</name>
</gene>
<name>A0A645H8P2_9ZZZZ</name>
<evidence type="ECO:0000313" key="1">
    <source>
        <dbReference type="EMBL" id="MPN34876.1"/>
    </source>
</evidence>
<dbReference type="AlphaFoldDB" id="A0A645H8P2"/>